<keyword evidence="5" id="KW-0804">Transcription</keyword>
<name>A0ABD6EE16_9BILA</name>
<evidence type="ECO:0000256" key="7">
    <source>
        <dbReference type="ARBA" id="ARBA00031961"/>
    </source>
</evidence>
<evidence type="ECO:0000256" key="5">
    <source>
        <dbReference type="ARBA" id="ARBA00023163"/>
    </source>
</evidence>
<keyword evidence="6" id="KW-0539">Nucleus</keyword>
<evidence type="ECO:0000256" key="3">
    <source>
        <dbReference type="ARBA" id="ARBA00019696"/>
    </source>
</evidence>
<accession>A0ABD6EE16</accession>
<keyword evidence="4" id="KW-0805">Transcription regulation</keyword>
<dbReference type="GO" id="GO:0005634">
    <property type="term" value="C:nucleus"/>
    <property type="evidence" value="ECO:0007669"/>
    <property type="project" value="UniProtKB-SubCell"/>
</dbReference>
<evidence type="ECO:0000256" key="4">
    <source>
        <dbReference type="ARBA" id="ARBA00023015"/>
    </source>
</evidence>
<comment type="subcellular location">
    <subcellularLocation>
        <location evidence="1">Nucleus</location>
    </subcellularLocation>
</comment>
<dbReference type="EMBL" id="JBGFUD010001022">
    <property type="protein sequence ID" value="MFH4975626.1"/>
    <property type="molecule type" value="Genomic_DNA"/>
</dbReference>
<dbReference type="PANTHER" id="PTHR12691:SF10">
    <property type="entry name" value="MEDIATOR OF RNA POLYMERASE II TRANSCRIPTION SUBUNIT 23"/>
    <property type="match status" value="1"/>
</dbReference>
<organism evidence="8 9">
    <name type="scientific">Gnathostoma spinigerum</name>
    <dbReference type="NCBI Taxonomy" id="75299"/>
    <lineage>
        <taxon>Eukaryota</taxon>
        <taxon>Metazoa</taxon>
        <taxon>Ecdysozoa</taxon>
        <taxon>Nematoda</taxon>
        <taxon>Chromadorea</taxon>
        <taxon>Rhabditida</taxon>
        <taxon>Spirurina</taxon>
        <taxon>Gnathostomatomorpha</taxon>
        <taxon>Gnathostomatoidea</taxon>
        <taxon>Gnathostomatidae</taxon>
        <taxon>Gnathostoma</taxon>
    </lineage>
</organism>
<proteinExistence type="inferred from homology"/>
<comment type="similarity">
    <text evidence="2">Belongs to the Mediator complex subunit 23 family.</text>
</comment>
<sequence>MASVGEGTATHPTGITAVGNDADKLRWIVVNHVEGVEIRELFWDVSGDVDVDELTCNEAVNFLRSMNEEERIQCCKAALSLLLNKEHPHDTNYETVLSNIFIAACDEGVLSLSECAELLILSTDFSLSTPMNPRKFEYMQQNLHLIDYKGLRNILKLLVVDRMQEIPAALTYHHRHMLLPVENMLLTLIDRRLNLLPCLFSITELNRVSNNTRAFLLPRVAKKFNEMFISFRPLTEMVTVIGRPWLYPIAAHVSFSASASSWKLEVATTRLHQRAHLPYKSELFAPQSHLLYTLLRQPRGKDTLSYVMRQNSNAPAQRLQCDELLHMIILEAMSEMEKTDTRTDDPANQYQWMNITQTVTFSLLHGTASFSRLLKILYESLLETVYKKGRDELMWVLLQYVAVYIARVSNEDMQRISDIYNLLYSDEQTWSGADTDPMLFVRFFVPAAIWIHFYKKLGTNTDVLPKPSECLLRQMKFLQERTESNETIQNVADHNAILAAVANAYSNDMPNFQKLVLNAVEQFLDGSGEEPGAYWHLPHGVVTFPKKQPLPLPLIDSLTFHSRNHLFQMCVVKITAMTSVQQSLKLPSPASVETLVRLAVTTEFEYGVKQVLALLTRALSTIGSSMNQTNQTSDRSRDLLYILSEILSYRLINYPLPVIPKVNLILSCYSALSTSHVQMNLALYSAFEQVMLRYWMWNPPQDMIILCNALIGRQGKLSALISVPGSSFIESRTHSLGGNTGHERNLPCLSISPEMLRSLLLSMLRALKLTGNDISPEVLQRCNANFSWPLSVSRTFSAQLVGCTVDDASDPAQMEELIRCVVQDVNQTREFLFAQAVVQEDQIMKYFSVEHRHTLFCVIYNILYETKKMYPVFYSILSTANAKEIIVMVNKFVDYFIDIFKKNLPSDDQTFSAMVSVLNDMVFLHQLVPFDRLLTALVLHPTDDEATEISLLIIHSMVGSFTDLRNRLTSLFHLIPSNKLVNTYASFFNKLSEYYSQYPELTYRELETKLRREMQLEIGMRPMDQQIISPEMHVPIYYGNLAEKILPVLDILLQRALEYGVADPLFDTLLMHFKPCYRYHPQPAMYMYSVLYCLHKTLAHTPRARKFVLEICGQLEERDGKYALLTSSFISDNHQMSPPSCICQTLVDRILEASHYAHKPPAFVYKDWRFAELPPAGQALTGACIELLASPHVPSITARALIDLVFVRPLHQPFGTINAVALLLTALPNPFQHVFFEHLVSVLDSEALLKGDPSICFDSLENECFLLTENQLLTNLALAHAYLQHCNTSSLASLPEFVHDQLAPKLQTESQLIFVLRLVVPILQRFYDAKERSKQIQDLAVDVYKMTVKVNERVGRLKYEDSICDLLYHMKYMYVGDFVKNEAEQAIQRLSPSMRDKLKYISHNQTNADVAPHKLSTLNAFSV</sequence>
<comment type="caution">
    <text evidence="8">The sequence shown here is derived from an EMBL/GenBank/DDBJ whole genome shotgun (WGS) entry which is preliminary data.</text>
</comment>
<dbReference type="Pfam" id="PF11573">
    <property type="entry name" value="Med23"/>
    <property type="match status" value="1"/>
</dbReference>
<protein>
    <recommendedName>
        <fullName evidence="3">Mediator of RNA polymerase II transcription subunit 23</fullName>
    </recommendedName>
    <alternativeName>
        <fullName evidence="7">Mediator complex subunit 23</fullName>
    </alternativeName>
</protein>
<dbReference type="PANTHER" id="PTHR12691">
    <property type="entry name" value="MEDIATOR OF RNA POLYMERASE II TRANSCRIPTION SUBUNIT 23"/>
    <property type="match status" value="1"/>
</dbReference>
<dbReference type="Proteomes" id="UP001608902">
    <property type="component" value="Unassembled WGS sequence"/>
</dbReference>
<keyword evidence="9" id="KW-1185">Reference proteome</keyword>
<evidence type="ECO:0000313" key="8">
    <source>
        <dbReference type="EMBL" id="MFH4975626.1"/>
    </source>
</evidence>
<reference evidence="8 9" key="1">
    <citation type="submission" date="2024-08" db="EMBL/GenBank/DDBJ databases">
        <title>Gnathostoma spinigerum genome.</title>
        <authorList>
            <person name="Gonzalez-Bertolin B."/>
            <person name="Monzon S."/>
            <person name="Zaballos A."/>
            <person name="Jimenez P."/>
            <person name="Dekumyoy P."/>
            <person name="Varona S."/>
            <person name="Cuesta I."/>
            <person name="Sumanam S."/>
            <person name="Adisakwattana P."/>
            <person name="Gasser R.B."/>
            <person name="Hernandez-Gonzalez A."/>
            <person name="Young N.D."/>
            <person name="Perteguer M.J."/>
        </authorList>
    </citation>
    <scope>NUCLEOTIDE SEQUENCE [LARGE SCALE GENOMIC DNA]</scope>
    <source>
        <strain evidence="8">AL3</strain>
        <tissue evidence="8">Liver</tissue>
    </source>
</reference>
<evidence type="ECO:0000256" key="1">
    <source>
        <dbReference type="ARBA" id="ARBA00004123"/>
    </source>
</evidence>
<evidence type="ECO:0000256" key="6">
    <source>
        <dbReference type="ARBA" id="ARBA00023242"/>
    </source>
</evidence>
<evidence type="ECO:0000256" key="2">
    <source>
        <dbReference type="ARBA" id="ARBA00010222"/>
    </source>
</evidence>
<evidence type="ECO:0000313" key="9">
    <source>
        <dbReference type="Proteomes" id="UP001608902"/>
    </source>
</evidence>
<dbReference type="InterPro" id="IPR021629">
    <property type="entry name" value="Mediator_Med23"/>
</dbReference>
<gene>
    <name evidence="8" type="ORF">AB6A40_002335</name>
</gene>